<gene>
    <name evidence="1" type="ORF">SAMN06265174_106142</name>
</gene>
<dbReference type="Proteomes" id="UP000315460">
    <property type="component" value="Unassembled WGS sequence"/>
</dbReference>
<reference evidence="1 2" key="1">
    <citation type="submission" date="2017-05" db="EMBL/GenBank/DDBJ databases">
        <authorList>
            <person name="Varghese N."/>
            <person name="Submissions S."/>
        </authorList>
    </citation>
    <scope>NUCLEOTIDE SEQUENCE [LARGE SCALE GENOMIC DNA]</scope>
    <source>
        <strain evidence="1 2">DSM 45139</strain>
    </source>
</reference>
<protein>
    <submittedName>
        <fullName evidence="1">Uncharacterized protein</fullName>
    </submittedName>
</protein>
<keyword evidence="2" id="KW-1185">Reference proteome</keyword>
<name>A0ABY1N590_9ACTN</name>
<evidence type="ECO:0000313" key="2">
    <source>
        <dbReference type="Proteomes" id="UP000315460"/>
    </source>
</evidence>
<accession>A0ABY1N590</accession>
<evidence type="ECO:0000313" key="1">
    <source>
        <dbReference type="EMBL" id="SMO80067.1"/>
    </source>
</evidence>
<sequence>MCDSWEYGKPMRTDIGTRSAENRTSAFRAVASAVVAGVLAVGAVNPAIASAPSPTGPAGSPAPVAAQDPVVAPVPVPADLVEETGSWFAHGYTLDLRADGTGTFAVWVGAFDGTRIDVSLIPAPGPATVAEVVGVETVGAGALGPDGTPGIGGLVTIAFGAPVRTAHVEWTSGPRRLSADLCPTEGLDAVAMAILRCGA</sequence>
<comment type="caution">
    <text evidence="1">The sequence shown here is derived from an EMBL/GenBank/DDBJ whole genome shotgun (WGS) entry which is preliminary data.</text>
</comment>
<dbReference type="EMBL" id="FXTG01000006">
    <property type="protein sequence ID" value="SMO80067.1"/>
    <property type="molecule type" value="Genomic_DNA"/>
</dbReference>
<proteinExistence type="predicted"/>
<organism evidence="1 2">
    <name type="scientific">Dietzia kunjamensis subsp. schimae</name>
    <dbReference type="NCBI Taxonomy" id="498198"/>
    <lineage>
        <taxon>Bacteria</taxon>
        <taxon>Bacillati</taxon>
        <taxon>Actinomycetota</taxon>
        <taxon>Actinomycetes</taxon>
        <taxon>Mycobacteriales</taxon>
        <taxon>Dietziaceae</taxon>
        <taxon>Dietzia</taxon>
    </lineage>
</organism>